<dbReference type="HOGENOM" id="CLU_1454876_0_0_1"/>
<accession>B6HT69</accession>
<dbReference type="Proteomes" id="UP000000724">
    <property type="component" value="Contig Pc00c22"/>
</dbReference>
<evidence type="ECO:0000313" key="1">
    <source>
        <dbReference type="EMBL" id="CAP98629.1"/>
    </source>
</evidence>
<reference evidence="1 2" key="1">
    <citation type="journal article" date="2008" name="Nat. Biotechnol.">
        <title>Genome sequencing and analysis of the filamentous fungus Penicillium chrysogenum.</title>
        <authorList>
            <person name="van den Berg M.A."/>
            <person name="Albang R."/>
            <person name="Albermann K."/>
            <person name="Badger J.H."/>
            <person name="Daran J.-M."/>
            <person name="Driessen A.J.M."/>
            <person name="Garcia-Estrada C."/>
            <person name="Fedorova N.D."/>
            <person name="Harris D.M."/>
            <person name="Heijne W.H.M."/>
            <person name="Joardar V.S."/>
            <person name="Kiel J.A.K.W."/>
            <person name="Kovalchuk A."/>
            <person name="Martin J.F."/>
            <person name="Nierman W.C."/>
            <person name="Nijland J.G."/>
            <person name="Pronk J.T."/>
            <person name="Roubos J.A."/>
            <person name="van der Klei I.J."/>
            <person name="van Peij N.N.M.E."/>
            <person name="Veenhuis M."/>
            <person name="von Doehren H."/>
            <person name="Wagner C."/>
            <person name="Wortman J.R."/>
            <person name="Bovenberg R.A.L."/>
        </authorList>
    </citation>
    <scope>NUCLEOTIDE SEQUENCE [LARGE SCALE GENOMIC DNA]</scope>
    <source>
        <strain evidence="2">ATCC 28089 / DSM 1075 / NRRL 1951 / Wisconsin 54-1255</strain>
    </source>
</reference>
<proteinExistence type="predicted"/>
<evidence type="ECO:0000313" key="2">
    <source>
        <dbReference type="Proteomes" id="UP000000724"/>
    </source>
</evidence>
<gene>
    <name evidence="1" type="ORF">Pc22g13410</name>
    <name evidence="1" type="ORF">PCH_Pc22g13410</name>
</gene>
<dbReference type="AlphaFoldDB" id="B6HT69"/>
<dbReference type="EMBL" id="AM920437">
    <property type="protein sequence ID" value="CAP98629.1"/>
    <property type="molecule type" value="Genomic_DNA"/>
</dbReference>
<dbReference type="VEuPathDB" id="FungiDB:PCH_Pc22g13410"/>
<organism evidence="1 2">
    <name type="scientific">Penicillium rubens (strain ATCC 28089 / DSM 1075 / NRRL 1951 / Wisconsin 54-1255)</name>
    <name type="common">Penicillium chrysogenum</name>
    <dbReference type="NCBI Taxonomy" id="500485"/>
    <lineage>
        <taxon>Eukaryota</taxon>
        <taxon>Fungi</taxon>
        <taxon>Dikarya</taxon>
        <taxon>Ascomycota</taxon>
        <taxon>Pezizomycotina</taxon>
        <taxon>Eurotiomycetes</taxon>
        <taxon>Eurotiomycetidae</taxon>
        <taxon>Eurotiales</taxon>
        <taxon>Aspergillaceae</taxon>
        <taxon>Penicillium</taxon>
        <taxon>Penicillium chrysogenum species complex</taxon>
    </lineage>
</organism>
<keyword evidence="2" id="KW-1185">Reference proteome</keyword>
<protein>
    <submittedName>
        <fullName evidence="1">Uncharacterized protein</fullName>
    </submittedName>
</protein>
<name>B6HT69_PENRW</name>
<sequence>MHRILTWPGSRVHSKVPPRFRPFDLLAILAVLPGINFGRTLSPKQYRIEFAASHLDSSSQSLTPFGSPKTLPRYIFGYVRSGATQIAQLQLNLGSKVHGLWVYPLLSTFLSMLRCLHLIRKRGLTFSTFQGSLGLHVAAQVPTVHYVIYCIPPTLEGWYIFILDIDVNKSLSYYFIAPLTCIHWIG</sequence>